<dbReference type="EMBL" id="CCYD01000553">
    <property type="protein sequence ID" value="CEG41611.1"/>
    <property type="molecule type" value="Genomic_DNA"/>
</dbReference>
<dbReference type="PANTHER" id="PTHR15492">
    <property type="entry name" value="CYCLIN D1-BINDING PROTEIN 1"/>
    <property type="match status" value="1"/>
</dbReference>
<dbReference type="STRING" id="4781.A0A0N7L5J0"/>
<dbReference type="Gene3D" id="1.20.1410.10">
    <property type="entry name" value="I/LWEQ domain"/>
    <property type="match status" value="1"/>
</dbReference>
<evidence type="ECO:0000259" key="1">
    <source>
        <dbReference type="Pfam" id="PF13324"/>
    </source>
</evidence>
<dbReference type="Gene3D" id="1.20.1420.10">
    <property type="entry name" value="Talin, central domain"/>
    <property type="match status" value="1"/>
</dbReference>
<dbReference type="OMA" id="MLQCITM"/>
<feature type="domain" description="Cyclin-D1-binding protein 1-like N-terminal" evidence="1">
    <location>
        <begin position="53"/>
        <end position="184"/>
    </location>
</feature>
<dbReference type="GeneID" id="36407000"/>
<reference evidence="3" key="1">
    <citation type="submission" date="2014-09" db="EMBL/GenBank/DDBJ databases">
        <authorList>
            <person name="Sharma Rahul"/>
            <person name="Thines Marco"/>
        </authorList>
    </citation>
    <scope>NUCLEOTIDE SEQUENCE [LARGE SCALE GENOMIC DNA]</scope>
</reference>
<dbReference type="AlphaFoldDB" id="A0A0N7L5J0"/>
<dbReference type="Proteomes" id="UP000054928">
    <property type="component" value="Unassembled WGS sequence"/>
</dbReference>
<accession>A0A0N7L5J0</accession>
<evidence type="ECO:0000313" key="2">
    <source>
        <dbReference type="EMBL" id="CEG41611.1"/>
    </source>
</evidence>
<dbReference type="InterPro" id="IPR049317">
    <property type="entry name" value="GCIP-like_N"/>
</dbReference>
<dbReference type="PANTHER" id="PTHR15492:SF1">
    <property type="entry name" value="CYCLIN-D1-BINDING PROTEIN 1"/>
    <property type="match status" value="1"/>
</dbReference>
<evidence type="ECO:0000313" key="3">
    <source>
        <dbReference type="Proteomes" id="UP000054928"/>
    </source>
</evidence>
<name>A0A0N7L5J0_PLAHL</name>
<dbReference type="Pfam" id="PF13324">
    <property type="entry name" value="GCIP_N"/>
    <property type="match status" value="1"/>
</dbReference>
<dbReference type="InterPro" id="IPR026907">
    <property type="entry name" value="GCIP-like"/>
</dbReference>
<organism evidence="2 3">
    <name type="scientific">Plasmopara halstedii</name>
    <name type="common">Downy mildew of sunflower</name>
    <dbReference type="NCBI Taxonomy" id="4781"/>
    <lineage>
        <taxon>Eukaryota</taxon>
        <taxon>Sar</taxon>
        <taxon>Stramenopiles</taxon>
        <taxon>Oomycota</taxon>
        <taxon>Peronosporomycetes</taxon>
        <taxon>Peronosporales</taxon>
        <taxon>Peronosporaceae</taxon>
        <taxon>Plasmopara</taxon>
    </lineage>
</organism>
<dbReference type="RefSeq" id="XP_024577980.1">
    <property type="nucleotide sequence ID" value="XM_024727399.1"/>
</dbReference>
<protein>
    <recommendedName>
        <fullName evidence="1">Cyclin-D1-binding protein 1-like N-terminal domain-containing protein</fullName>
    </recommendedName>
</protein>
<sequence>MANSLTSFDAQLHEHLNHLEQLQEKNKKQHCFQPAFWLQQTEFDVARDVFVATAQAIGHTVTKFSLVYSKKTTPTKVESASICEALGKPCEQLLAATNVALFCGAGPSLAAEILSDAIRLIKSLHSLVKAIEKGDLDRIPQFTGQVWEYSTARVSKSNCVASKRSMLQCITMLNSTIDELNEFLVEQTDDNGQVAALDEVEQEDEFGFDSKLTEEERTLFQNGLKLLTMSAAIMKRGVLTLKKLTISNDQDAYLKWTAKLDVSYSEAQDAIVDFGAALYPPIGMNEIADALNKLSNTESTILACLKEMPELTSAEEEALVVGETAFAKQIDIVKSNLE</sequence>
<keyword evidence="3" id="KW-1185">Reference proteome</keyword>
<dbReference type="OrthoDB" id="514292at2759"/>
<proteinExistence type="predicted"/>
<dbReference type="GO" id="GO:0005634">
    <property type="term" value="C:nucleus"/>
    <property type="evidence" value="ECO:0007669"/>
    <property type="project" value="TreeGrafter"/>
</dbReference>